<dbReference type="InterPro" id="IPR002125">
    <property type="entry name" value="CMP_dCMP_dom"/>
</dbReference>
<dbReference type="CDD" id="cd01285">
    <property type="entry name" value="nucleoside_deaminase"/>
    <property type="match status" value="1"/>
</dbReference>
<evidence type="ECO:0000256" key="2">
    <source>
        <dbReference type="ARBA" id="ARBA00022833"/>
    </source>
</evidence>
<keyword evidence="6" id="KW-1185">Reference proteome</keyword>
<feature type="region of interest" description="Disordered" evidence="3">
    <location>
        <begin position="145"/>
        <end position="179"/>
    </location>
</feature>
<dbReference type="Gene3D" id="3.40.140.10">
    <property type="entry name" value="Cytidine Deaminase, domain 2"/>
    <property type="match status" value="1"/>
</dbReference>
<dbReference type="Proteomes" id="UP000276301">
    <property type="component" value="Unassembled WGS sequence"/>
</dbReference>
<dbReference type="PANTHER" id="PTHR11079:SF179">
    <property type="entry name" value="TRNA(ADENINE(34)) DEAMINASE, CHLOROPLASTIC"/>
    <property type="match status" value="1"/>
</dbReference>
<protein>
    <submittedName>
        <fullName evidence="5">Nucleoside deaminase</fullName>
    </submittedName>
</protein>
<dbReference type="GO" id="GO:0008270">
    <property type="term" value="F:zinc ion binding"/>
    <property type="evidence" value="ECO:0007669"/>
    <property type="project" value="InterPro"/>
</dbReference>
<dbReference type="InterPro" id="IPR016193">
    <property type="entry name" value="Cytidine_deaminase-like"/>
</dbReference>
<feature type="compositionally biased region" description="Basic and acidic residues" evidence="3">
    <location>
        <begin position="145"/>
        <end position="157"/>
    </location>
</feature>
<dbReference type="GO" id="GO:0016787">
    <property type="term" value="F:hydrolase activity"/>
    <property type="evidence" value="ECO:0007669"/>
    <property type="project" value="InterPro"/>
</dbReference>
<comment type="caution">
    <text evidence="5">The sequence shown here is derived from an EMBL/GenBank/DDBJ whole genome shotgun (WGS) entry which is preliminary data.</text>
</comment>
<evidence type="ECO:0000259" key="4">
    <source>
        <dbReference type="PROSITE" id="PS51747"/>
    </source>
</evidence>
<dbReference type="InterPro" id="IPR016192">
    <property type="entry name" value="APOBEC/CMP_deaminase_Zn-bd"/>
</dbReference>
<evidence type="ECO:0000313" key="5">
    <source>
        <dbReference type="EMBL" id="RLL14800.1"/>
    </source>
</evidence>
<dbReference type="EMBL" id="RCHT01000001">
    <property type="protein sequence ID" value="RLL14800.1"/>
    <property type="molecule type" value="Genomic_DNA"/>
</dbReference>
<gene>
    <name evidence="5" type="ORF">D4A47_02120</name>
</gene>
<dbReference type="SUPFAM" id="SSF53927">
    <property type="entry name" value="Cytidine deaminase-like"/>
    <property type="match status" value="1"/>
</dbReference>
<dbReference type="AlphaFoldDB" id="A0A498CT79"/>
<evidence type="ECO:0000256" key="3">
    <source>
        <dbReference type="SAM" id="MobiDB-lite"/>
    </source>
</evidence>
<dbReference type="Pfam" id="PF00383">
    <property type="entry name" value="dCMP_cyt_deam_1"/>
    <property type="match status" value="1"/>
</dbReference>
<keyword evidence="1" id="KW-0479">Metal-binding</keyword>
<reference evidence="5 6" key="1">
    <citation type="submission" date="2018-10" db="EMBL/GenBank/DDBJ databases">
        <title>Anaerotruncus faecis sp. nov., isolated from human feces.</title>
        <authorList>
            <person name="Wang Y.-J."/>
        </authorList>
    </citation>
    <scope>NUCLEOTIDE SEQUENCE [LARGE SCALE GENOMIC DNA]</scope>
    <source>
        <strain evidence="5 6">22A2-44</strain>
    </source>
</reference>
<proteinExistence type="predicted"/>
<evidence type="ECO:0000313" key="6">
    <source>
        <dbReference type="Proteomes" id="UP000276301"/>
    </source>
</evidence>
<accession>A0A498CT79</accession>
<name>A0A498CT79_9FIRM</name>
<feature type="domain" description="CMP/dCMP-type deaminase" evidence="4">
    <location>
        <begin position="5"/>
        <end position="122"/>
    </location>
</feature>
<dbReference type="PANTHER" id="PTHR11079">
    <property type="entry name" value="CYTOSINE DEAMINASE FAMILY MEMBER"/>
    <property type="match status" value="1"/>
</dbReference>
<sequence length="179" mass="18871">MLGRKRAEALVRMAMEEAAAALARGDDPYGGVIADREGRVLVRDGNRENTERNPCAHAEMVLIREACAKLGRNDLSDCLLVCNYRPCPMCAAAMVQAGIREIYIGSAAPDFPALLMKTAGSYAEMGITVTGGILDEACAAQVRAGREQRAKEREAGTGKESGSGAPCRAGSLEAPADGR</sequence>
<dbReference type="RefSeq" id="WP_121585937.1">
    <property type="nucleotide sequence ID" value="NZ_RCHT01000001.1"/>
</dbReference>
<dbReference type="PROSITE" id="PS00903">
    <property type="entry name" value="CYT_DCMP_DEAMINASES_1"/>
    <property type="match status" value="1"/>
</dbReference>
<evidence type="ECO:0000256" key="1">
    <source>
        <dbReference type="ARBA" id="ARBA00022723"/>
    </source>
</evidence>
<dbReference type="PROSITE" id="PS51747">
    <property type="entry name" value="CYT_DCMP_DEAMINASES_2"/>
    <property type="match status" value="1"/>
</dbReference>
<organism evidence="5 6">
    <name type="scientific">Anaerotruncus massiliensis</name>
    <name type="common">ex Liu et al. 2021</name>
    <dbReference type="NCBI Taxonomy" id="2321404"/>
    <lineage>
        <taxon>Bacteria</taxon>
        <taxon>Bacillati</taxon>
        <taxon>Bacillota</taxon>
        <taxon>Clostridia</taxon>
        <taxon>Eubacteriales</taxon>
        <taxon>Oscillospiraceae</taxon>
        <taxon>Anaerotruncus</taxon>
    </lineage>
</organism>
<keyword evidence="2" id="KW-0862">Zinc</keyword>